<evidence type="ECO:0000259" key="2">
    <source>
        <dbReference type="Pfam" id="PF13360"/>
    </source>
</evidence>
<dbReference type="EMBL" id="AOIP01000009">
    <property type="protein sequence ID" value="ELZ10025.1"/>
    <property type="molecule type" value="Genomic_DNA"/>
</dbReference>
<dbReference type="OrthoDB" id="136681at2157"/>
<dbReference type="InterPro" id="IPR018391">
    <property type="entry name" value="PQQ_b-propeller_rpt"/>
</dbReference>
<sequence>MSDWDRRSVLATGAALSVGSGMASIAAGRDDSEESAAESLPDPSLEPNPDQDEDWASFAGDASHSRSVDAGTEFDADALAAAWSVGSTGPIAVADDTVYTSTADGVAAFDAADGTLVWENATVDASEPAVVGETVYVTGDEVVALDSSDGSVRWESEFDTDALLGSPTVAYGAVYVGVDGTLYALEADDGSVRWRKESITAPPDPEADEEAEYEFTSYTAVANGVVYALSWGGAVAFEPETGAEVWLAPIPYLGTAAKNTQVRATASTVAVGNSEAERVLVNAQTGDDDILVASESVDWALDDEIYVTGTDHQLEVGAYEHEYYWQVESNANAGHAAIYGETVYVYFTDAGSEGEDAPPYNAALVALNKYDGTEQWILSNDDVPVGRVRAISDGTIYVDRSGELIALREGAGDEDGNGGGGEDGSDEGGSDEDGSDEDGSNEGGDQGDGDSADGGNDGNEGADEGDDATEGSDGTGGGNGSDNGGSDGGSNGNGNDSAENGTSNETDGSSGDDTVPGFTTGAGIVSGALGLEWVRRQADSNADDSTE</sequence>
<protein>
    <submittedName>
        <fullName evidence="3">Pyrrolo-quinoline quinone beta-propeller repeat protein</fullName>
    </submittedName>
</protein>
<feature type="region of interest" description="Disordered" evidence="1">
    <location>
        <begin position="23"/>
        <end position="69"/>
    </location>
</feature>
<evidence type="ECO:0000256" key="1">
    <source>
        <dbReference type="SAM" id="MobiDB-lite"/>
    </source>
</evidence>
<feature type="compositionally biased region" description="Polar residues" evidence="1">
    <location>
        <begin position="502"/>
        <end position="512"/>
    </location>
</feature>
<dbReference type="RefSeq" id="WP_006663907.1">
    <property type="nucleotide sequence ID" value="NZ_AOIP01000009.1"/>
</dbReference>
<name>M0BGR6_9EURY</name>
<evidence type="ECO:0000313" key="3">
    <source>
        <dbReference type="EMBL" id="ELZ10025.1"/>
    </source>
</evidence>
<dbReference type="InterPro" id="IPR006311">
    <property type="entry name" value="TAT_signal"/>
</dbReference>
<feature type="region of interest" description="Disordered" evidence="1">
    <location>
        <begin position="408"/>
        <end position="523"/>
    </location>
</feature>
<evidence type="ECO:0000313" key="4">
    <source>
        <dbReference type="Proteomes" id="UP000011591"/>
    </source>
</evidence>
<dbReference type="PANTHER" id="PTHR34512">
    <property type="entry name" value="CELL SURFACE PROTEIN"/>
    <property type="match status" value="1"/>
</dbReference>
<dbReference type="PATRIC" id="fig|1227491.4.peg.368"/>
<feature type="domain" description="Pyrrolo-quinoline quinone repeat" evidence="2">
    <location>
        <begin position="106"/>
        <end position="286"/>
    </location>
</feature>
<dbReference type="InterPro" id="IPR002372">
    <property type="entry name" value="PQQ_rpt_dom"/>
</dbReference>
<dbReference type="InterPro" id="IPR011047">
    <property type="entry name" value="Quinoprotein_ADH-like_sf"/>
</dbReference>
<dbReference type="Pfam" id="PF13360">
    <property type="entry name" value="PQQ_2"/>
    <property type="match status" value="1"/>
</dbReference>
<feature type="compositionally biased region" description="Gly residues" evidence="1">
    <location>
        <begin position="473"/>
        <end position="492"/>
    </location>
</feature>
<dbReference type="PROSITE" id="PS51318">
    <property type="entry name" value="TAT"/>
    <property type="match status" value="1"/>
</dbReference>
<reference evidence="3 4" key="1">
    <citation type="journal article" date="2014" name="PLoS Genet.">
        <title>Phylogenetically driven sequencing of extremely halophilic archaea reveals strategies for static and dynamic osmo-response.</title>
        <authorList>
            <person name="Becker E.A."/>
            <person name="Seitzer P.M."/>
            <person name="Tritt A."/>
            <person name="Larsen D."/>
            <person name="Krusor M."/>
            <person name="Yao A.I."/>
            <person name="Wu D."/>
            <person name="Madern D."/>
            <person name="Eisen J.A."/>
            <person name="Darling A.E."/>
            <person name="Facciotti M.T."/>
        </authorList>
    </citation>
    <scope>NUCLEOTIDE SEQUENCE [LARGE SCALE GENOMIC DNA]</scope>
    <source>
        <strain evidence="3 4">DSM 13077</strain>
    </source>
</reference>
<comment type="caution">
    <text evidence="3">The sequence shown here is derived from an EMBL/GenBank/DDBJ whole genome shotgun (WGS) entry which is preliminary data.</text>
</comment>
<dbReference type="SMART" id="SM00564">
    <property type="entry name" value="PQQ"/>
    <property type="match status" value="5"/>
</dbReference>
<accession>M0BGR6</accession>
<feature type="compositionally biased region" description="Acidic residues" evidence="1">
    <location>
        <begin position="460"/>
        <end position="470"/>
    </location>
</feature>
<dbReference type="InterPro" id="IPR015943">
    <property type="entry name" value="WD40/YVTN_repeat-like_dom_sf"/>
</dbReference>
<keyword evidence="4" id="KW-1185">Reference proteome</keyword>
<dbReference type="SUPFAM" id="SSF50998">
    <property type="entry name" value="Quinoprotein alcohol dehydrogenase-like"/>
    <property type="match status" value="1"/>
</dbReference>
<organism evidence="3 4">
    <name type="scientific">Natrialba aegyptia DSM 13077</name>
    <dbReference type="NCBI Taxonomy" id="1227491"/>
    <lineage>
        <taxon>Archaea</taxon>
        <taxon>Methanobacteriati</taxon>
        <taxon>Methanobacteriota</taxon>
        <taxon>Stenosarchaea group</taxon>
        <taxon>Halobacteria</taxon>
        <taxon>Halobacteriales</taxon>
        <taxon>Natrialbaceae</taxon>
        <taxon>Natrialba</taxon>
    </lineage>
</organism>
<dbReference type="AlphaFoldDB" id="M0BGR6"/>
<dbReference type="Proteomes" id="UP000011591">
    <property type="component" value="Unassembled WGS sequence"/>
</dbReference>
<gene>
    <name evidence="3" type="ORF">C480_01802</name>
</gene>
<dbReference type="PANTHER" id="PTHR34512:SF30">
    <property type="entry name" value="OUTER MEMBRANE PROTEIN ASSEMBLY FACTOR BAMB"/>
    <property type="match status" value="1"/>
</dbReference>
<feature type="compositionally biased region" description="Acidic residues" evidence="1">
    <location>
        <begin position="423"/>
        <end position="451"/>
    </location>
</feature>
<proteinExistence type="predicted"/>
<dbReference type="Gene3D" id="2.130.10.10">
    <property type="entry name" value="YVTN repeat-like/Quinoprotein amine dehydrogenase"/>
    <property type="match status" value="1"/>
</dbReference>